<dbReference type="EMBL" id="JAVLVT010000005">
    <property type="protein sequence ID" value="MDS1271128.1"/>
    <property type="molecule type" value="Genomic_DNA"/>
</dbReference>
<dbReference type="SUPFAM" id="SSF55545">
    <property type="entry name" value="beta-N-acetylhexosaminidase-like domain"/>
    <property type="match status" value="1"/>
</dbReference>
<evidence type="ECO:0000313" key="9">
    <source>
        <dbReference type="EMBL" id="MDS1271128.1"/>
    </source>
</evidence>
<dbReference type="Pfam" id="PF00728">
    <property type="entry name" value="Glyco_hydro_20"/>
    <property type="match status" value="2"/>
</dbReference>
<protein>
    <recommendedName>
        <fullName evidence="3">beta-N-acetylhexosaminidase</fullName>
        <ecNumber evidence="3">3.2.1.52</ecNumber>
    </recommendedName>
</protein>
<evidence type="ECO:0000256" key="3">
    <source>
        <dbReference type="ARBA" id="ARBA00012663"/>
    </source>
</evidence>
<feature type="region of interest" description="Disordered" evidence="6">
    <location>
        <begin position="61"/>
        <end position="94"/>
    </location>
</feature>
<reference evidence="10" key="1">
    <citation type="submission" date="2023-07" db="EMBL/GenBank/DDBJ databases">
        <title>Novel species in the genus Lipingzhangella isolated from Sambhar Salt Lake.</title>
        <authorList>
            <person name="Jiya N."/>
            <person name="Kajale S."/>
            <person name="Sharma A."/>
        </authorList>
    </citation>
    <scope>NUCLEOTIDE SEQUENCE [LARGE SCALE GENOMIC DNA]</scope>
    <source>
        <strain evidence="10">LS1_29</strain>
    </source>
</reference>
<dbReference type="PRINTS" id="PR00738">
    <property type="entry name" value="GLHYDRLASE20"/>
</dbReference>
<keyword evidence="4" id="KW-0378">Hydrolase</keyword>
<accession>A0ABU2H763</accession>
<sequence>MPSAETTSTVWPAIPTPAQLRAGPPIRLAPGRHLTLTGADQGSSDWFTELANTLHGIDVTHPHGTGHSRADIVVDIDPSQPGPSPSGIDPRPHPHAAEHYRLVASTAGIRITAASPAAAFRALSTTAQILEVREGQVWAHAATVADVPRYAWRGLSLDVARHFLPAADIRSVIDLLALYGLNVLHLHLTDTEGWRLESRTWPALTRSETSGARNYYTRAEFNDLVAYAARRQVTIIPEVDLPGHTGSAIDAYPDLEGDRPARHPRLRFLHPDVDLARSFATDVVREFAEIAPGPFLHIGGDEPFGMHYEDYARFVHHVHTVARESGKRVVGWQETARTGVLDHRDVVQYWLDLPDEFDPEAIKTTVPSEYHPLVDHAAETFRAAPGDPPAAVRSGVPLLMSPNSRIYLDRPYSEQAATSSQEHDRSRLGLPAYRPTTLEQSYSWTPDGLAAEIAPEGATVAGVEAAMWGETLTSMDDLAFLLLPRLVGVAERAWSRSPAPWRTHQATWNTQARFWSALSFNGYFQVDR</sequence>
<comment type="catalytic activity">
    <reaction evidence="1">
        <text>Hydrolysis of terminal non-reducing N-acetyl-D-hexosamine residues in N-acetyl-beta-D-hexosaminides.</text>
        <dbReference type="EC" id="3.2.1.52"/>
    </reaction>
</comment>
<evidence type="ECO:0000256" key="2">
    <source>
        <dbReference type="ARBA" id="ARBA00006285"/>
    </source>
</evidence>
<proteinExistence type="inferred from homology"/>
<gene>
    <name evidence="9" type="ORF">RIF23_12565</name>
</gene>
<feature type="domain" description="Beta-hexosaminidase bacterial type N-terminal" evidence="8">
    <location>
        <begin position="14"/>
        <end position="146"/>
    </location>
</feature>
<dbReference type="InterPro" id="IPR015882">
    <property type="entry name" value="HEX_bac_N"/>
</dbReference>
<evidence type="ECO:0000256" key="4">
    <source>
        <dbReference type="ARBA" id="ARBA00022801"/>
    </source>
</evidence>
<name>A0ABU2H763_9ACTN</name>
<dbReference type="PANTHER" id="PTHR22600">
    <property type="entry name" value="BETA-HEXOSAMINIDASE"/>
    <property type="match status" value="1"/>
</dbReference>
<evidence type="ECO:0000256" key="5">
    <source>
        <dbReference type="ARBA" id="ARBA00023295"/>
    </source>
</evidence>
<dbReference type="InterPro" id="IPR025705">
    <property type="entry name" value="Beta_hexosaminidase_sua/sub"/>
</dbReference>
<dbReference type="Proteomes" id="UP001250214">
    <property type="component" value="Unassembled WGS sequence"/>
</dbReference>
<comment type="similarity">
    <text evidence="2">Belongs to the glycosyl hydrolase 20 family.</text>
</comment>
<dbReference type="RefSeq" id="WP_310912673.1">
    <property type="nucleotide sequence ID" value="NZ_JAVLVT010000005.1"/>
</dbReference>
<keyword evidence="5" id="KW-0326">Glycosidase</keyword>
<dbReference type="Gene3D" id="3.20.20.80">
    <property type="entry name" value="Glycosidases"/>
    <property type="match status" value="1"/>
</dbReference>
<organism evidence="9 10">
    <name type="scientific">Lipingzhangella rawalii</name>
    <dbReference type="NCBI Taxonomy" id="2055835"/>
    <lineage>
        <taxon>Bacteria</taxon>
        <taxon>Bacillati</taxon>
        <taxon>Actinomycetota</taxon>
        <taxon>Actinomycetes</taxon>
        <taxon>Streptosporangiales</taxon>
        <taxon>Nocardiopsidaceae</taxon>
        <taxon>Lipingzhangella</taxon>
    </lineage>
</organism>
<evidence type="ECO:0000256" key="1">
    <source>
        <dbReference type="ARBA" id="ARBA00001231"/>
    </source>
</evidence>
<keyword evidence="10" id="KW-1185">Reference proteome</keyword>
<dbReference type="InterPro" id="IPR029018">
    <property type="entry name" value="Hex-like_dom2"/>
</dbReference>
<evidence type="ECO:0000313" key="10">
    <source>
        <dbReference type="Proteomes" id="UP001250214"/>
    </source>
</evidence>
<evidence type="ECO:0000259" key="8">
    <source>
        <dbReference type="Pfam" id="PF02838"/>
    </source>
</evidence>
<dbReference type="SUPFAM" id="SSF51445">
    <property type="entry name" value="(Trans)glycosidases"/>
    <property type="match status" value="1"/>
</dbReference>
<dbReference type="InterPro" id="IPR015883">
    <property type="entry name" value="Glyco_hydro_20_cat"/>
</dbReference>
<evidence type="ECO:0000259" key="7">
    <source>
        <dbReference type="Pfam" id="PF00728"/>
    </source>
</evidence>
<dbReference type="PANTHER" id="PTHR22600:SF57">
    <property type="entry name" value="BETA-N-ACETYLHEXOSAMINIDASE"/>
    <property type="match status" value="1"/>
</dbReference>
<feature type="domain" description="Glycoside hydrolase family 20 catalytic" evidence="7">
    <location>
        <begin position="150"/>
        <end position="307"/>
    </location>
</feature>
<evidence type="ECO:0000256" key="6">
    <source>
        <dbReference type="SAM" id="MobiDB-lite"/>
    </source>
</evidence>
<feature type="region of interest" description="Disordered" evidence="6">
    <location>
        <begin position="1"/>
        <end position="23"/>
    </location>
</feature>
<comment type="caution">
    <text evidence="9">The sequence shown here is derived from an EMBL/GenBank/DDBJ whole genome shotgun (WGS) entry which is preliminary data.</text>
</comment>
<dbReference type="EC" id="3.2.1.52" evidence="3"/>
<feature type="domain" description="Glycoside hydrolase family 20 catalytic" evidence="7">
    <location>
        <begin position="312"/>
        <end position="496"/>
    </location>
</feature>
<dbReference type="Pfam" id="PF02838">
    <property type="entry name" value="Glyco_hydro_20b"/>
    <property type="match status" value="1"/>
</dbReference>
<dbReference type="Gene3D" id="3.30.379.10">
    <property type="entry name" value="Chitobiase/beta-hexosaminidase domain 2-like"/>
    <property type="match status" value="1"/>
</dbReference>
<feature type="compositionally biased region" description="Polar residues" evidence="6">
    <location>
        <begin position="1"/>
        <end position="10"/>
    </location>
</feature>
<dbReference type="InterPro" id="IPR017853">
    <property type="entry name" value="GH"/>
</dbReference>